<organism evidence="2 3">
    <name type="scientific">Sphingomonas kaistensis</name>
    <dbReference type="NCBI Taxonomy" id="298708"/>
    <lineage>
        <taxon>Bacteria</taxon>
        <taxon>Pseudomonadati</taxon>
        <taxon>Pseudomonadota</taxon>
        <taxon>Alphaproteobacteria</taxon>
        <taxon>Sphingomonadales</taxon>
        <taxon>Sphingomonadaceae</taxon>
        <taxon>Sphingomonas</taxon>
    </lineage>
</organism>
<dbReference type="RefSeq" id="WP_168067817.1">
    <property type="nucleotide sequence ID" value="NZ_JAATJC010000001.1"/>
</dbReference>
<feature type="signal peptide" evidence="1">
    <location>
        <begin position="1"/>
        <end position="20"/>
    </location>
</feature>
<dbReference type="InterPro" id="IPR019619">
    <property type="entry name" value="DUF2490"/>
</dbReference>
<dbReference type="Pfam" id="PF10677">
    <property type="entry name" value="DUF2490"/>
    <property type="match status" value="1"/>
</dbReference>
<dbReference type="Proteomes" id="UP000558192">
    <property type="component" value="Unassembled WGS sequence"/>
</dbReference>
<comment type="caution">
    <text evidence="2">The sequence shown here is derived from an EMBL/GenBank/DDBJ whole genome shotgun (WGS) entry which is preliminary data.</text>
</comment>
<evidence type="ECO:0000313" key="3">
    <source>
        <dbReference type="Proteomes" id="UP000558192"/>
    </source>
</evidence>
<dbReference type="AlphaFoldDB" id="A0A7X6BGI4"/>
<sequence length="216" mass="23696">MMTRLLGAALAVSLSSPALAEDNYLEGWFEGTISKEFESGTFVQFQTQQRARGSSNPTGDNQTYRLWVGQEFGSVKASVGLHRSKEGATKETRLIQQASYDVGSFGLKGRTRLEQRFIDDADKTGWRVRQRLGYAIPLTEEKGGWKLAGSAEGFLTLRSTSRGGDTGITGLRTFVGFERSLGQVDLGVGYTRQQSIRKNAPDRVGHAPTLNLTLNL</sequence>
<dbReference type="EMBL" id="JAATJC010000001">
    <property type="protein sequence ID" value="NJC05077.1"/>
    <property type="molecule type" value="Genomic_DNA"/>
</dbReference>
<proteinExistence type="predicted"/>
<reference evidence="2 3" key="1">
    <citation type="submission" date="2020-03" db="EMBL/GenBank/DDBJ databases">
        <title>Genomic Encyclopedia of Type Strains, Phase IV (KMG-IV): sequencing the most valuable type-strain genomes for metagenomic binning, comparative biology and taxonomic classification.</title>
        <authorList>
            <person name="Goeker M."/>
        </authorList>
    </citation>
    <scope>NUCLEOTIDE SEQUENCE [LARGE SCALE GENOMIC DNA]</scope>
    <source>
        <strain evidence="2 3">DSM 16846</strain>
    </source>
</reference>
<keyword evidence="3" id="KW-1185">Reference proteome</keyword>
<keyword evidence="1" id="KW-0732">Signal</keyword>
<accession>A0A7X6BGI4</accession>
<gene>
    <name evidence="2" type="ORF">GGQ97_000870</name>
</gene>
<evidence type="ECO:0000313" key="2">
    <source>
        <dbReference type="EMBL" id="NJC05077.1"/>
    </source>
</evidence>
<protein>
    <submittedName>
        <fullName evidence="2">Opacity protein-like surface antigen</fullName>
    </submittedName>
</protein>
<feature type="chain" id="PRO_5030736154" evidence="1">
    <location>
        <begin position="21"/>
        <end position="216"/>
    </location>
</feature>
<evidence type="ECO:0000256" key="1">
    <source>
        <dbReference type="SAM" id="SignalP"/>
    </source>
</evidence>
<name>A0A7X6BGI4_9SPHN</name>